<feature type="signal peptide" evidence="2">
    <location>
        <begin position="1"/>
        <end position="22"/>
    </location>
</feature>
<gene>
    <name evidence="4" type="ORF">ACFP4F_33340</name>
</gene>
<dbReference type="PROSITE" id="PS51257">
    <property type="entry name" value="PROKAR_LIPOPROTEIN"/>
    <property type="match status" value="1"/>
</dbReference>
<dbReference type="RefSeq" id="WP_031067685.1">
    <property type="nucleotide sequence ID" value="NZ_JBHSPX010000013.1"/>
</dbReference>
<dbReference type="InterPro" id="IPR041183">
    <property type="entry name" value="Cyclophilin-like"/>
</dbReference>
<accession>A0ABW1MUB0</accession>
<keyword evidence="2" id="KW-0732">Signal</keyword>
<feature type="chain" id="PRO_5045653762" evidence="2">
    <location>
        <begin position="23"/>
        <end position="173"/>
    </location>
</feature>
<dbReference type="EMBL" id="JBHSPX010000013">
    <property type="protein sequence ID" value="MFC6067405.1"/>
    <property type="molecule type" value="Genomic_DNA"/>
</dbReference>
<dbReference type="InterPro" id="IPR029000">
    <property type="entry name" value="Cyclophilin-like_dom_sf"/>
</dbReference>
<protein>
    <submittedName>
        <fullName evidence="4">Cyclophilin-like fold protein</fullName>
    </submittedName>
</protein>
<evidence type="ECO:0000313" key="5">
    <source>
        <dbReference type="Proteomes" id="UP001596139"/>
    </source>
</evidence>
<evidence type="ECO:0000256" key="1">
    <source>
        <dbReference type="SAM" id="MobiDB-lite"/>
    </source>
</evidence>
<proteinExistence type="predicted"/>
<dbReference type="SUPFAM" id="SSF50891">
    <property type="entry name" value="Cyclophilin-like"/>
    <property type="match status" value="1"/>
</dbReference>
<name>A0ABW1MUB0_9ACTN</name>
<sequence length="173" mass="18050">MTAISRRAVTASLAAVLGLGLAACTQSSDSGSEGGTSAPSSAASSSISPSADEQEGTPIRIRIGDQTLDATVWDNPTGRALLERLPLTLSFEDLNGEEKVGHLDRELTMDGMPDGDDPQVGDLGYYAPWGNVVLYYGDVGRWDGIARIGHIHGNLSAISDQTGDFTATLEAAK</sequence>
<reference evidence="5" key="1">
    <citation type="journal article" date="2019" name="Int. J. Syst. Evol. Microbiol.">
        <title>The Global Catalogue of Microorganisms (GCM) 10K type strain sequencing project: providing services to taxonomists for standard genome sequencing and annotation.</title>
        <authorList>
            <consortium name="The Broad Institute Genomics Platform"/>
            <consortium name="The Broad Institute Genome Sequencing Center for Infectious Disease"/>
            <person name="Wu L."/>
            <person name="Ma J."/>
        </authorList>
    </citation>
    <scope>NUCLEOTIDE SEQUENCE [LARGE SCALE GENOMIC DNA]</scope>
    <source>
        <strain evidence="5">CGMCC 1.15180</strain>
    </source>
</reference>
<keyword evidence="5" id="KW-1185">Reference proteome</keyword>
<feature type="compositionally biased region" description="Low complexity" evidence="1">
    <location>
        <begin position="35"/>
        <end position="51"/>
    </location>
</feature>
<evidence type="ECO:0000313" key="4">
    <source>
        <dbReference type="EMBL" id="MFC6067405.1"/>
    </source>
</evidence>
<feature type="domain" description="Cyclophilin-like" evidence="3">
    <location>
        <begin position="61"/>
        <end position="170"/>
    </location>
</feature>
<dbReference type="Proteomes" id="UP001596139">
    <property type="component" value="Unassembled WGS sequence"/>
</dbReference>
<dbReference type="Pfam" id="PF18050">
    <property type="entry name" value="Cyclophil_like2"/>
    <property type="match status" value="1"/>
</dbReference>
<dbReference type="Gene3D" id="2.40.100.20">
    <property type="match status" value="1"/>
</dbReference>
<evidence type="ECO:0000259" key="3">
    <source>
        <dbReference type="Pfam" id="PF18050"/>
    </source>
</evidence>
<evidence type="ECO:0000256" key="2">
    <source>
        <dbReference type="SAM" id="SignalP"/>
    </source>
</evidence>
<comment type="caution">
    <text evidence="4">The sequence shown here is derived from an EMBL/GenBank/DDBJ whole genome shotgun (WGS) entry which is preliminary data.</text>
</comment>
<organism evidence="4 5">
    <name type="scientific">Streptomyces ochraceiscleroticus</name>
    <dbReference type="NCBI Taxonomy" id="47761"/>
    <lineage>
        <taxon>Bacteria</taxon>
        <taxon>Bacillati</taxon>
        <taxon>Actinomycetota</taxon>
        <taxon>Actinomycetes</taxon>
        <taxon>Kitasatosporales</taxon>
        <taxon>Streptomycetaceae</taxon>
        <taxon>Streptomyces</taxon>
    </lineage>
</organism>
<feature type="region of interest" description="Disordered" evidence="1">
    <location>
        <begin position="25"/>
        <end position="58"/>
    </location>
</feature>